<protein>
    <recommendedName>
        <fullName evidence="3">Lipoprotein</fullName>
    </recommendedName>
</protein>
<dbReference type="KEGG" id="fsy:FsymDg_0665"/>
<proteinExistence type="predicted"/>
<evidence type="ECO:0000313" key="2">
    <source>
        <dbReference type="Proteomes" id="UP000001549"/>
    </source>
</evidence>
<dbReference type="PROSITE" id="PS51257">
    <property type="entry name" value="PROKAR_LIPOPROTEIN"/>
    <property type="match status" value="1"/>
</dbReference>
<dbReference type="HOGENOM" id="CLU_1319376_0_0_11"/>
<dbReference type="STRING" id="656024.FsymDg_0665"/>
<accession>F8AV98</accession>
<evidence type="ECO:0008006" key="3">
    <source>
        <dbReference type="Google" id="ProtNLM"/>
    </source>
</evidence>
<sequence length="208" mass="20313">MTACRNGGSVLTPGPRGRVGCVLLAALSIAGCGSQVATVAASTSAPAITVPVATAVPTIVPPVTSPAATTASIVVPVTTSPVARAVPSPPPLNAVDGTRFEACVDGTCEVSVHGPVDIAVGPDALSVTKVSPDGLDFELSLANGGQASGTLKGTCGTIFTFLRGGGFRSGFCAPGKVQGPPAPEPRTVSIQLAGWSSDGAAVLRLVSG</sequence>
<gene>
    <name evidence="1" type="ordered locus">FsymDg_0665</name>
</gene>
<evidence type="ECO:0000313" key="1">
    <source>
        <dbReference type="EMBL" id="AEH08190.1"/>
    </source>
</evidence>
<dbReference type="AlphaFoldDB" id="F8AV98"/>
<organism evidence="1 2">
    <name type="scientific">Candidatus Protofrankia datiscae</name>
    <dbReference type="NCBI Taxonomy" id="2716812"/>
    <lineage>
        <taxon>Bacteria</taxon>
        <taxon>Bacillati</taxon>
        <taxon>Actinomycetota</taxon>
        <taxon>Actinomycetes</taxon>
        <taxon>Frankiales</taxon>
        <taxon>Frankiaceae</taxon>
        <taxon>Protofrankia</taxon>
    </lineage>
</organism>
<dbReference type="eggNOG" id="ENOG502ZP21">
    <property type="taxonomic scope" value="Bacteria"/>
</dbReference>
<reference evidence="1 2" key="1">
    <citation type="submission" date="2011-05" db="EMBL/GenBank/DDBJ databases">
        <title>Complete sequence of chromosome of Frankia symbiont of Datisca glomerata.</title>
        <authorList>
            <consortium name="US DOE Joint Genome Institute"/>
            <person name="Lucas S."/>
            <person name="Han J."/>
            <person name="Lapidus A."/>
            <person name="Cheng J.-F."/>
            <person name="Goodwin L."/>
            <person name="Pitluck S."/>
            <person name="Peters L."/>
            <person name="Mikhailova N."/>
            <person name="Chertkov O."/>
            <person name="Teshima H."/>
            <person name="Han C."/>
            <person name="Tapia R."/>
            <person name="Land M."/>
            <person name="Hauser L."/>
            <person name="Kyrpides N."/>
            <person name="Ivanova N."/>
            <person name="Pagani I."/>
            <person name="Berry A."/>
            <person name="Pawlowski K."/>
            <person name="Persson T."/>
            <person name="Vanden Heuvel B."/>
            <person name="Benson D."/>
            <person name="Woyke T."/>
        </authorList>
    </citation>
    <scope>NUCLEOTIDE SEQUENCE [LARGE SCALE GENOMIC DNA]</scope>
    <source>
        <strain evidence="2">4085684</strain>
    </source>
</reference>
<name>F8AV98_9ACTN</name>
<dbReference type="Proteomes" id="UP000001549">
    <property type="component" value="Chromosome"/>
</dbReference>
<keyword evidence="2" id="KW-1185">Reference proteome</keyword>
<dbReference type="EMBL" id="CP002801">
    <property type="protein sequence ID" value="AEH08190.1"/>
    <property type="molecule type" value="Genomic_DNA"/>
</dbReference>